<dbReference type="GO" id="GO:0005789">
    <property type="term" value="C:endoplasmic reticulum membrane"/>
    <property type="evidence" value="ECO:0007669"/>
    <property type="project" value="TreeGrafter"/>
</dbReference>
<sequence>MHTIENLYPYSTAIDLIADNYDVNSYLTLNSCVIKTSVKDKAKDILESVTDYCDLNDYLPTNLTFDDVNKVLDIISSEVNTNNNQNKLIILEGGYVTTPNFINNTVLQTKNYLRILARSIKQNNKHESPTTAKMSPVQIIKALESTGCSHNIAEKIAPFARIPIINQFDDILQTPYIEAEEIVSADKWVVEHKAQELAILLNIRKSIYFNYKATQLFQVAESTSLCITIDDIEKQSIVDAKQQKCVIAYFIRENDHKYDKTSIIEIEEIIKKKDVGLFINEILIKDKLHLFKEELENDQMKSTSNTIIHQQLHNQLQGLKISANSAPQLLHLTTLLLFQKLFGVPLYVSGKFVPVILAEIKSKLEPEQQQLLETAHLSIINNRRESHLDHYKELKMIGMSYAL</sequence>
<dbReference type="InterPro" id="IPR018611">
    <property type="entry name" value="Ufl1"/>
</dbReference>
<dbReference type="GO" id="GO:0061666">
    <property type="term" value="F:UFM1 ligase activity"/>
    <property type="evidence" value="ECO:0007669"/>
    <property type="project" value="InterPro"/>
</dbReference>
<dbReference type="GO" id="GO:0032434">
    <property type="term" value="P:regulation of proteasomal ubiquitin-dependent protein catabolic process"/>
    <property type="evidence" value="ECO:0007669"/>
    <property type="project" value="TreeGrafter"/>
</dbReference>
<protein>
    <recommendedName>
        <fullName evidence="1">E3 UFM1-protein ligase-like C-terminal domain-containing protein</fullName>
    </recommendedName>
</protein>
<feature type="domain" description="E3 UFM1-protein ligase-like C-terminal" evidence="1">
    <location>
        <begin position="311"/>
        <end position="382"/>
    </location>
</feature>
<proteinExistence type="predicted"/>
<dbReference type="AlphaFoldDB" id="A0A8H7VNV6"/>
<keyword evidence="3" id="KW-1185">Reference proteome</keyword>
<dbReference type="Proteomes" id="UP000613177">
    <property type="component" value="Unassembled WGS sequence"/>
</dbReference>
<evidence type="ECO:0000259" key="1">
    <source>
        <dbReference type="Pfam" id="PF25041"/>
    </source>
</evidence>
<gene>
    <name evidence="2" type="ORF">INT48_004927</name>
</gene>
<dbReference type="GO" id="GO:1990592">
    <property type="term" value="P:protein K69-linked ufmylation"/>
    <property type="evidence" value="ECO:0007669"/>
    <property type="project" value="TreeGrafter"/>
</dbReference>
<organism evidence="2 3">
    <name type="scientific">Thamnidium elegans</name>
    <dbReference type="NCBI Taxonomy" id="101142"/>
    <lineage>
        <taxon>Eukaryota</taxon>
        <taxon>Fungi</taxon>
        <taxon>Fungi incertae sedis</taxon>
        <taxon>Mucoromycota</taxon>
        <taxon>Mucoromycotina</taxon>
        <taxon>Mucoromycetes</taxon>
        <taxon>Mucorales</taxon>
        <taxon>Mucorineae</taxon>
        <taxon>Mucoraceae</taxon>
        <taxon>Thamnidium</taxon>
    </lineage>
</organism>
<comment type="caution">
    <text evidence="2">The sequence shown here is derived from an EMBL/GenBank/DDBJ whole genome shotgun (WGS) entry which is preliminary data.</text>
</comment>
<dbReference type="GO" id="GO:0034976">
    <property type="term" value="P:response to endoplasmic reticulum stress"/>
    <property type="evidence" value="ECO:0007669"/>
    <property type="project" value="TreeGrafter"/>
</dbReference>
<dbReference type="PANTHER" id="PTHR31057:SF0">
    <property type="entry name" value="E3 UFM1-PROTEIN LIGASE 1"/>
    <property type="match status" value="1"/>
</dbReference>
<dbReference type="Pfam" id="PF25041">
    <property type="entry name" value="UFL1_C"/>
    <property type="match status" value="1"/>
</dbReference>
<evidence type="ECO:0000313" key="2">
    <source>
        <dbReference type="EMBL" id="KAG2229416.1"/>
    </source>
</evidence>
<dbReference type="InterPro" id="IPR056761">
    <property type="entry name" value="Ufl1-like_C"/>
</dbReference>
<accession>A0A8H7VNV6</accession>
<dbReference type="PANTHER" id="PTHR31057">
    <property type="entry name" value="E3 UFM1-PROTEIN LIGASE 1"/>
    <property type="match status" value="1"/>
</dbReference>
<reference evidence="2" key="1">
    <citation type="submission" date="2021-01" db="EMBL/GenBank/DDBJ databases">
        <title>Metabolic potential, ecology and presence of endohyphal bacteria is reflected in genomic diversity of Mucoromycotina.</title>
        <authorList>
            <person name="Muszewska A."/>
            <person name="Okrasinska A."/>
            <person name="Steczkiewicz K."/>
            <person name="Drgas O."/>
            <person name="Orlowska M."/>
            <person name="Perlinska-Lenart U."/>
            <person name="Aleksandrzak-Piekarczyk T."/>
            <person name="Szatraj K."/>
            <person name="Zielenkiewicz U."/>
            <person name="Pilsyk S."/>
            <person name="Malc E."/>
            <person name="Mieczkowski P."/>
            <person name="Kruszewska J.S."/>
            <person name="Biernat P."/>
            <person name="Pawlowska J."/>
        </authorList>
    </citation>
    <scope>NUCLEOTIDE SEQUENCE</scope>
    <source>
        <strain evidence="2">WA0000018081</strain>
    </source>
</reference>
<dbReference type="EMBL" id="JAEPRE010000275">
    <property type="protein sequence ID" value="KAG2229416.1"/>
    <property type="molecule type" value="Genomic_DNA"/>
</dbReference>
<evidence type="ECO:0000313" key="3">
    <source>
        <dbReference type="Proteomes" id="UP000613177"/>
    </source>
</evidence>
<name>A0A8H7VNV6_9FUNG</name>